<comment type="similarity">
    <text evidence="1">Belongs to the MTFR1 family.</text>
</comment>
<name>A0A9W9YB08_9CNID</name>
<evidence type="ECO:0000313" key="4">
    <source>
        <dbReference type="Proteomes" id="UP001163046"/>
    </source>
</evidence>
<evidence type="ECO:0000313" key="3">
    <source>
        <dbReference type="EMBL" id="KAJ7326526.1"/>
    </source>
</evidence>
<feature type="compositionally biased region" description="Polar residues" evidence="2">
    <location>
        <begin position="100"/>
        <end position="109"/>
    </location>
</feature>
<dbReference type="PANTHER" id="PTHR14215:SF0">
    <property type="entry name" value="WH2 DOMAIN-CONTAINING PROTEIN"/>
    <property type="match status" value="1"/>
</dbReference>
<accession>A0A9W9YB08</accession>
<dbReference type="GO" id="GO:0005739">
    <property type="term" value="C:mitochondrion"/>
    <property type="evidence" value="ECO:0007669"/>
    <property type="project" value="TreeGrafter"/>
</dbReference>
<keyword evidence="4" id="KW-1185">Reference proteome</keyword>
<comment type="caution">
    <text evidence="3">The sequence shown here is derived from an EMBL/GenBank/DDBJ whole genome shotgun (WGS) entry which is preliminary data.</text>
</comment>
<reference evidence="3" key="1">
    <citation type="submission" date="2023-01" db="EMBL/GenBank/DDBJ databases">
        <title>Genome assembly of the deep-sea coral Lophelia pertusa.</title>
        <authorList>
            <person name="Herrera S."/>
            <person name="Cordes E."/>
        </authorList>
    </citation>
    <scope>NUCLEOTIDE SEQUENCE</scope>
    <source>
        <strain evidence="3">USNM1676648</strain>
        <tissue evidence="3">Polyp</tissue>
    </source>
</reference>
<dbReference type="GO" id="GO:0000266">
    <property type="term" value="P:mitochondrial fission"/>
    <property type="evidence" value="ECO:0007669"/>
    <property type="project" value="TreeGrafter"/>
</dbReference>
<dbReference type="PANTHER" id="PTHR14215">
    <property type="entry name" value="PROTEIN OF UNKNOWN FUNCTION DUF729"/>
    <property type="match status" value="1"/>
</dbReference>
<gene>
    <name evidence="3" type="primary">MTFR1_1</name>
    <name evidence="3" type="ORF">OS493_027471</name>
</gene>
<dbReference type="InterPro" id="IPR007972">
    <property type="entry name" value="Mtfr1"/>
</dbReference>
<dbReference type="GO" id="GO:0009060">
    <property type="term" value="P:aerobic respiration"/>
    <property type="evidence" value="ECO:0007669"/>
    <property type="project" value="TreeGrafter"/>
</dbReference>
<evidence type="ECO:0000256" key="2">
    <source>
        <dbReference type="SAM" id="MobiDB-lite"/>
    </source>
</evidence>
<dbReference type="Proteomes" id="UP001163046">
    <property type="component" value="Unassembled WGS sequence"/>
</dbReference>
<dbReference type="EMBL" id="MU827802">
    <property type="protein sequence ID" value="KAJ7326526.1"/>
    <property type="molecule type" value="Genomic_DNA"/>
</dbReference>
<sequence>MTDVLKGLGKVKLRSVERSPGGTPLRKPPISTDGSDPASIIAQALKKKFAHRRRQEANSPDANKENSPGSPFGTPPSSPIKPVPFGPHLLKATNKKRRSSTGLQRTTKPSPLVEIC</sequence>
<evidence type="ECO:0000256" key="1">
    <source>
        <dbReference type="ARBA" id="ARBA00005807"/>
    </source>
</evidence>
<dbReference type="AlphaFoldDB" id="A0A9W9YB08"/>
<protein>
    <submittedName>
        <fullName evidence="3">Mitochondrial fission</fullName>
    </submittedName>
</protein>
<proteinExistence type="inferred from homology"/>
<feature type="region of interest" description="Disordered" evidence="2">
    <location>
        <begin position="1"/>
        <end position="116"/>
    </location>
</feature>
<dbReference type="OrthoDB" id="2133332at2759"/>
<organism evidence="3 4">
    <name type="scientific">Desmophyllum pertusum</name>
    <dbReference type="NCBI Taxonomy" id="174260"/>
    <lineage>
        <taxon>Eukaryota</taxon>
        <taxon>Metazoa</taxon>
        <taxon>Cnidaria</taxon>
        <taxon>Anthozoa</taxon>
        <taxon>Hexacorallia</taxon>
        <taxon>Scleractinia</taxon>
        <taxon>Caryophylliina</taxon>
        <taxon>Caryophylliidae</taxon>
        <taxon>Desmophyllum</taxon>
    </lineage>
</organism>
<feature type="compositionally biased region" description="Basic residues" evidence="2">
    <location>
        <begin position="45"/>
        <end position="54"/>
    </location>
</feature>
<feature type="compositionally biased region" description="Pro residues" evidence="2">
    <location>
        <begin position="73"/>
        <end position="85"/>
    </location>
</feature>